<keyword evidence="7" id="KW-0732">Signal</keyword>
<evidence type="ECO:0000256" key="2">
    <source>
        <dbReference type="ARBA" id="ARBA00005543"/>
    </source>
</evidence>
<organism evidence="9 10">
    <name type="scientific">Daedalea quercina L-15889</name>
    <dbReference type="NCBI Taxonomy" id="1314783"/>
    <lineage>
        <taxon>Eukaryota</taxon>
        <taxon>Fungi</taxon>
        <taxon>Dikarya</taxon>
        <taxon>Basidiomycota</taxon>
        <taxon>Agaricomycotina</taxon>
        <taxon>Agaricomycetes</taxon>
        <taxon>Polyporales</taxon>
        <taxon>Fomitopsis</taxon>
    </lineage>
</organism>
<evidence type="ECO:0000256" key="1">
    <source>
        <dbReference type="ARBA" id="ARBA00004173"/>
    </source>
</evidence>
<evidence type="ECO:0000313" key="9">
    <source>
        <dbReference type="EMBL" id="KZT69534.1"/>
    </source>
</evidence>
<dbReference type="EMBL" id="KV429057">
    <property type="protein sequence ID" value="KZT69534.1"/>
    <property type="molecule type" value="Genomic_DNA"/>
</dbReference>
<reference evidence="9 10" key="1">
    <citation type="journal article" date="2016" name="Mol. Biol. Evol.">
        <title>Comparative Genomics of Early-Diverging Mushroom-Forming Fungi Provides Insights into the Origins of Lignocellulose Decay Capabilities.</title>
        <authorList>
            <person name="Nagy L.G."/>
            <person name="Riley R."/>
            <person name="Tritt A."/>
            <person name="Adam C."/>
            <person name="Daum C."/>
            <person name="Floudas D."/>
            <person name="Sun H."/>
            <person name="Yadav J.S."/>
            <person name="Pangilinan J."/>
            <person name="Larsson K.H."/>
            <person name="Matsuura K."/>
            <person name="Barry K."/>
            <person name="Labutti K."/>
            <person name="Kuo R."/>
            <person name="Ohm R.A."/>
            <person name="Bhattacharya S.S."/>
            <person name="Shirouzu T."/>
            <person name="Yoshinaga Y."/>
            <person name="Martin F.M."/>
            <person name="Grigoriev I.V."/>
            <person name="Hibbett D.S."/>
        </authorList>
    </citation>
    <scope>NUCLEOTIDE SEQUENCE [LARGE SCALE GENOMIC DNA]</scope>
    <source>
        <strain evidence="9 10">L-15889</strain>
    </source>
</reference>
<dbReference type="PANTHER" id="PTHR36091">
    <property type="entry name" value="ALTERED INHERITANCE OF MITOCHONDRIA PROTEIN 9, MITOCHONDRIAL"/>
    <property type="match status" value="1"/>
</dbReference>
<dbReference type="Gene3D" id="3.90.1200.10">
    <property type="match status" value="1"/>
</dbReference>
<dbReference type="Proteomes" id="UP000076727">
    <property type="component" value="Unassembled WGS sequence"/>
</dbReference>
<name>A0A165QJ27_9APHY</name>
<dbReference type="InterPro" id="IPR051035">
    <property type="entry name" value="Mito_inheritance_9"/>
</dbReference>
<evidence type="ECO:0000256" key="5">
    <source>
        <dbReference type="ARBA" id="ARBA00023128"/>
    </source>
</evidence>
<gene>
    <name evidence="9" type="ORF">DAEQUDRAFT_811307</name>
</gene>
<comment type="subcellular location">
    <subcellularLocation>
        <location evidence="1">Mitochondrion</location>
    </subcellularLocation>
</comment>
<dbReference type="GO" id="GO:0005739">
    <property type="term" value="C:mitochondrion"/>
    <property type="evidence" value="ECO:0007669"/>
    <property type="project" value="UniProtKB-SubCell"/>
</dbReference>
<feature type="domain" description="Aminoglycoside phosphotransferase" evidence="8">
    <location>
        <begin position="103"/>
        <end position="388"/>
    </location>
</feature>
<dbReference type="AlphaFoldDB" id="A0A165QJ27"/>
<keyword evidence="4" id="KW-0809">Transit peptide</keyword>
<evidence type="ECO:0000256" key="3">
    <source>
        <dbReference type="ARBA" id="ARBA00016197"/>
    </source>
</evidence>
<feature type="signal peptide" evidence="7">
    <location>
        <begin position="1"/>
        <end position="15"/>
    </location>
</feature>
<keyword evidence="5" id="KW-0496">Mitochondrion</keyword>
<dbReference type="SUPFAM" id="SSF56112">
    <property type="entry name" value="Protein kinase-like (PK-like)"/>
    <property type="match status" value="1"/>
</dbReference>
<dbReference type="PANTHER" id="PTHR36091:SF1">
    <property type="entry name" value="ALTERED INHERITANCE OF MITOCHONDRIA PROTEIN 9, MITOCHONDRIAL"/>
    <property type="match status" value="1"/>
</dbReference>
<accession>A0A165QJ27</accession>
<protein>
    <recommendedName>
        <fullName evidence="3">Altered inheritance of mitochondria protein 9, mitochondrial</fullName>
    </recommendedName>
    <alternativeName>
        <fullName evidence="6">Found in mitochondrial proteome protein 29</fullName>
    </alternativeName>
</protein>
<evidence type="ECO:0000256" key="6">
    <source>
        <dbReference type="ARBA" id="ARBA00031849"/>
    </source>
</evidence>
<dbReference type="Pfam" id="PF01636">
    <property type="entry name" value="APH"/>
    <property type="match status" value="1"/>
</dbReference>
<comment type="similarity">
    <text evidence="2">Belongs to the AIM9 family.</text>
</comment>
<dbReference type="InterPro" id="IPR011009">
    <property type="entry name" value="Kinase-like_dom_sf"/>
</dbReference>
<proteinExistence type="inferred from homology"/>
<dbReference type="STRING" id="1314783.A0A165QJ27"/>
<evidence type="ECO:0000256" key="4">
    <source>
        <dbReference type="ARBA" id="ARBA00022946"/>
    </source>
</evidence>
<dbReference type="InterPro" id="IPR002575">
    <property type="entry name" value="Aminoglycoside_PTrfase"/>
</dbReference>
<evidence type="ECO:0000259" key="8">
    <source>
        <dbReference type="Pfam" id="PF01636"/>
    </source>
</evidence>
<feature type="chain" id="PRO_5011955359" description="Altered inheritance of mitochondria protein 9, mitochondrial" evidence="7">
    <location>
        <begin position="16"/>
        <end position="586"/>
    </location>
</feature>
<keyword evidence="10" id="KW-1185">Reference proteome</keyword>
<sequence length="586" mass="65755">MLAASALRLLRLACARAPAGCPGQFTHPSNVRPLTSPTRRSLSVRPLHLLPSSRPDAETLFTSPNMWLCDNELQQRVRYAPFNPDAIERVACESLGVNQCTSWQILGEGSFNRVFLLRFDSGAEAVVRIPMSLFGNVERATASEVATMCYVRERWMDHRTRNMPFPPKVLAWNATYTNPAQTPYIILEYAPGVPLSTRWPAIEGEAAGAVLQSIAELDCALLRGQTFASCGSLYFAEDAPDGSSPLYANDECDPVELNRKLAAKYRIGPTANREWGRPGYDRVDADRGPWPDMPTMIKAAAEFQLRAMDTVVDFSSSRVKSKPSDIPLLRRLLNICIRVAPLIVPSDPALTAPVLTHPDLTLNNLLVPPEGRAYVHHVIDWQGASIAPYCMQCGVPTAIVYSDGVVPIPLDGSMPPWPEDFDTMPPEQQESVRIHHRYACRHRAFVLRIPRRDPLRADAWALPHSTVLEFLARYITRCISNGPQDLRGLMIYLQQRWTSVADYPCPIDFTKEEIIAHSEEARDQEEYERNVNKLRAAVGCMNDGSVPVEQFEAAKEKMEYYRGLWDETDMKGPFPFYEGAPSYYLD</sequence>
<dbReference type="OrthoDB" id="2785096at2759"/>
<evidence type="ECO:0000313" key="10">
    <source>
        <dbReference type="Proteomes" id="UP000076727"/>
    </source>
</evidence>
<evidence type="ECO:0000256" key="7">
    <source>
        <dbReference type="SAM" id="SignalP"/>
    </source>
</evidence>